<organism evidence="10 11">
    <name type="scientific">Imperialibacter roseus</name>
    <dbReference type="NCBI Taxonomy" id="1324217"/>
    <lineage>
        <taxon>Bacteria</taxon>
        <taxon>Pseudomonadati</taxon>
        <taxon>Bacteroidota</taxon>
        <taxon>Cytophagia</taxon>
        <taxon>Cytophagales</taxon>
        <taxon>Flammeovirgaceae</taxon>
        <taxon>Imperialibacter</taxon>
    </lineage>
</organism>
<dbReference type="Pfam" id="PF17389">
    <property type="entry name" value="Bac_rhamnosid6H"/>
    <property type="match status" value="1"/>
</dbReference>
<evidence type="ECO:0000313" key="10">
    <source>
        <dbReference type="EMBL" id="WOK07034.1"/>
    </source>
</evidence>
<feature type="domain" description="Alpha-L-rhamnosidase C-terminal" evidence="9">
    <location>
        <begin position="1106"/>
        <end position="1184"/>
    </location>
</feature>
<dbReference type="Pfam" id="PF08531">
    <property type="entry name" value="Bac_rhamnosid_N"/>
    <property type="match status" value="1"/>
</dbReference>
<dbReference type="InterPro" id="IPR008928">
    <property type="entry name" value="6-hairpin_glycosidase_sf"/>
</dbReference>
<keyword evidence="3 10" id="KW-0378">Hydrolase</keyword>
<feature type="domain" description="Alpha-L-rhamnosidase concanavalin-like" evidence="6">
    <location>
        <begin position="619"/>
        <end position="725"/>
    </location>
</feature>
<feature type="chain" id="PRO_5046527513" description="alpha-L-rhamnosidase" evidence="5">
    <location>
        <begin position="23"/>
        <end position="1219"/>
    </location>
</feature>
<dbReference type="GO" id="GO:0016787">
    <property type="term" value="F:hydrolase activity"/>
    <property type="evidence" value="ECO:0007669"/>
    <property type="project" value="UniProtKB-KW"/>
</dbReference>
<dbReference type="EC" id="3.2.1.40" evidence="2"/>
<dbReference type="InterPro" id="IPR013783">
    <property type="entry name" value="Ig-like_fold"/>
</dbReference>
<dbReference type="InterPro" id="IPR013737">
    <property type="entry name" value="Bac_rhamnosid_N"/>
</dbReference>
<keyword evidence="11" id="KW-1185">Reference proteome</keyword>
<evidence type="ECO:0000256" key="5">
    <source>
        <dbReference type="SAM" id="SignalP"/>
    </source>
</evidence>
<accession>A0ABZ0ISB6</accession>
<evidence type="ECO:0000259" key="9">
    <source>
        <dbReference type="Pfam" id="PF17390"/>
    </source>
</evidence>
<dbReference type="Pfam" id="PF25788">
    <property type="entry name" value="Ig_Rha78A_N"/>
    <property type="match status" value="1"/>
</dbReference>
<dbReference type="Pfam" id="PF05592">
    <property type="entry name" value="Bac_rhamnosid"/>
    <property type="match status" value="1"/>
</dbReference>
<evidence type="ECO:0000259" key="6">
    <source>
        <dbReference type="Pfam" id="PF05592"/>
    </source>
</evidence>
<evidence type="ECO:0000259" key="7">
    <source>
        <dbReference type="Pfam" id="PF08531"/>
    </source>
</evidence>
<dbReference type="RefSeq" id="WP_317489723.1">
    <property type="nucleotide sequence ID" value="NZ_CP136051.1"/>
</dbReference>
<dbReference type="Proteomes" id="UP001302349">
    <property type="component" value="Chromosome"/>
</dbReference>
<feature type="domain" description="Alpha-L-rhamnosidase six-hairpin glycosidase" evidence="8">
    <location>
        <begin position="732"/>
        <end position="1103"/>
    </location>
</feature>
<name>A0ABZ0ISB6_9BACT</name>
<feature type="signal peptide" evidence="5">
    <location>
        <begin position="1"/>
        <end position="22"/>
    </location>
</feature>
<evidence type="ECO:0000313" key="11">
    <source>
        <dbReference type="Proteomes" id="UP001302349"/>
    </source>
</evidence>
<evidence type="ECO:0000259" key="8">
    <source>
        <dbReference type="Pfam" id="PF17389"/>
    </source>
</evidence>
<evidence type="ECO:0000256" key="3">
    <source>
        <dbReference type="ARBA" id="ARBA00022801"/>
    </source>
</evidence>
<sequence>MKNRYIKGVLFSLLLLTTHALLSQGSFQVVNLKTEYASTPLGIDVEKPRFSWQMQSSDNSRGLKQTAYQIVVASEKGNEVWNSGKIESDKALGVTYGGAILQPTIKYNWTVTLWDNQKTSASASSWFETGLMNADPNLSAWSGATWIGGSDDDLVFYSHYLSVFKLSYQLQLDEASASTKAGFIFGANDSRLMDKDMNILGVHSGENESYIKFELDISKVDGTPAGLASFNIYRVGYSPEDKADVPFKRYQLPLSLVNNANKYTPHTFYADCNFGVFEIFLDGDDAEHLITKSDDPNPSPFAPRGLNLNPVGLGNNFISFPMVADIGFSTDRGQKASFSDVEIKNFRFPSNALFKENLASIASYKGVFSSFLNGTKTGFSIANAAYVVDGATVIADPGRNATPMLRTKFSAENKTIAKARLYVTARGIYEMYINGQRISNDYFNPGLTQYNKTHMYQTYDVTDKMIAGKANAVGAWLAEGWWSGNITYSGESWNYFGDRQSLLAKLVVTYADGTEQVITTKPDTWKLFTNGPIRVGSFFQGEVYDATLEEKIKGWAKADYNDANWKPAVKVPLESTAYIGTFPGRGGPTTFDYDDLQLVGQMGANPSIVKTLTAKSVEEVRPGVFVYDMGQNMVGFPNISLNGKAGDKITLRYAEVKYPSLDEYGNNVGMIMLENIRAALTQDIWILKGGDETVQPRFTFHGYRFLEITGIEKALPLESVKGMVVSSIQELASSYQTSNDLVNKLWENITWSMRGNFLSIPTDTPARNERMGWSGDINVFSGASTYLANNDLFLRRHLLAMRDIQREDGRFTDVAPVGGGFGGTLWGSAGIIVAWETYRQYGDLELLREHYDAMKKYVAFLHSRTDPKTGIINEGPLGDWLSPENNKNDNTLFWTAYQIYDLEILAKTANILGHADEAKTFLAQRNERKAFFNTKYIDKATHKTVKSGFRAPRFGPPGQTPDDDTSDEGQPMDTQASYAIPLALGAFNEENVPYAIQYLAAAVERQNTDDGGATRPAYSLMTGFIGTASLTEALSENGRSDLAYKLLQQTSYPSWLYSVVNGATTIWERLNSYTVENGFGGNNSMNSFNHYSFGAVGAWMYNYSLGIQRDPDSPAFKHFILQPTPDPNGQMTWAKGYYDSMYGRIESSWKVEGNKLSYTTTVPPNTSATLYLPTNSSKDITEGGKSINKNTKGVIFVKMENGKAVFELGSGSYEFVIAK</sequence>
<feature type="domain" description="Bacterial alpha-L-rhamnosidase N-terminal" evidence="7">
    <location>
        <begin position="414"/>
        <end position="575"/>
    </location>
</feature>
<reference evidence="10 11" key="1">
    <citation type="journal article" date="2023" name="Microbiol. Resour. Announc.">
        <title>Complete Genome Sequence of Imperialibacter roseus strain P4T.</title>
        <authorList>
            <person name="Tizabi D.R."/>
            <person name="Bachvaroff T."/>
            <person name="Hill R.T."/>
        </authorList>
    </citation>
    <scope>NUCLEOTIDE SEQUENCE [LARGE SCALE GENOMIC DNA]</scope>
    <source>
        <strain evidence="10 11">P4T</strain>
    </source>
</reference>
<dbReference type="InterPro" id="IPR016007">
    <property type="entry name" value="Alpha_rhamnosid"/>
</dbReference>
<comment type="catalytic activity">
    <reaction evidence="1">
        <text>Hydrolysis of terminal non-reducing alpha-L-rhamnose residues in alpha-L-rhamnosides.</text>
        <dbReference type="EC" id="3.2.1.40"/>
    </reaction>
</comment>
<dbReference type="Gene3D" id="2.60.120.260">
    <property type="entry name" value="Galactose-binding domain-like"/>
    <property type="match status" value="2"/>
</dbReference>
<dbReference type="Gene3D" id="2.60.40.10">
    <property type="entry name" value="Immunoglobulins"/>
    <property type="match status" value="1"/>
</dbReference>
<dbReference type="SUPFAM" id="SSF48208">
    <property type="entry name" value="Six-hairpin glycosidases"/>
    <property type="match status" value="1"/>
</dbReference>
<dbReference type="PIRSF" id="PIRSF010631">
    <property type="entry name" value="A-rhamnsds"/>
    <property type="match status" value="1"/>
</dbReference>
<dbReference type="InterPro" id="IPR008902">
    <property type="entry name" value="Rhamnosid_concanavalin"/>
</dbReference>
<dbReference type="EMBL" id="CP136051">
    <property type="protein sequence ID" value="WOK07034.1"/>
    <property type="molecule type" value="Genomic_DNA"/>
</dbReference>
<dbReference type="Gene3D" id="2.60.420.10">
    <property type="entry name" value="Maltose phosphorylase, domain 3"/>
    <property type="match status" value="1"/>
</dbReference>
<dbReference type="InterPro" id="IPR012341">
    <property type="entry name" value="6hp_glycosidase-like_sf"/>
</dbReference>
<dbReference type="PANTHER" id="PTHR33307">
    <property type="entry name" value="ALPHA-RHAMNOSIDASE (EUROFUNG)"/>
    <property type="match status" value="1"/>
</dbReference>
<protein>
    <recommendedName>
        <fullName evidence="2">alpha-L-rhamnosidase</fullName>
        <ecNumber evidence="2">3.2.1.40</ecNumber>
    </recommendedName>
</protein>
<dbReference type="Gene3D" id="1.50.10.10">
    <property type="match status" value="1"/>
</dbReference>
<keyword evidence="5" id="KW-0732">Signal</keyword>
<evidence type="ECO:0000256" key="2">
    <source>
        <dbReference type="ARBA" id="ARBA00012652"/>
    </source>
</evidence>
<dbReference type="InterPro" id="IPR035398">
    <property type="entry name" value="Bac_rhamnosid_C"/>
</dbReference>
<evidence type="ECO:0000256" key="1">
    <source>
        <dbReference type="ARBA" id="ARBA00001445"/>
    </source>
</evidence>
<dbReference type="PANTHER" id="PTHR33307:SF6">
    <property type="entry name" value="ALPHA-RHAMNOSIDASE (EUROFUNG)-RELATED"/>
    <property type="match status" value="1"/>
</dbReference>
<dbReference type="InterPro" id="IPR035396">
    <property type="entry name" value="Bac_rhamnosid6H"/>
</dbReference>
<evidence type="ECO:0000256" key="4">
    <source>
        <dbReference type="SAM" id="MobiDB-lite"/>
    </source>
</evidence>
<gene>
    <name evidence="10" type="ORF">RT717_00165</name>
</gene>
<feature type="region of interest" description="Disordered" evidence="4">
    <location>
        <begin position="948"/>
        <end position="973"/>
    </location>
</feature>
<proteinExistence type="predicted"/>
<dbReference type="Pfam" id="PF17390">
    <property type="entry name" value="Bac_rhamnosid_C"/>
    <property type="match status" value="1"/>
</dbReference>